<dbReference type="InterPro" id="IPR046576">
    <property type="entry name" value="DUF6636"/>
</dbReference>
<keyword evidence="2" id="KW-0812">Transmembrane</keyword>
<evidence type="ECO:0000313" key="4">
    <source>
        <dbReference type="Proteomes" id="UP000595374"/>
    </source>
</evidence>
<sequence length="396" mass="39958">MSIPPVPNHPPRPGRRKPAEETPDSITTQLFIGQDKSPQADGSTQALSAEEIDRLKSMVSADGAAATEVLSLEELRAIAAAEGGDPEVDEPAAAPRKVNSSDLAEAEAAAAPRQWNPQGTPHYGGSEGVTRPAEGFGAAAPGQFSPQVSQQGQPRGGTPRGGTPAPAGAAYAAGYQNGGYPGPGGPAGPGGPTGPGGPGGPGSAGGPGGPYRREPETAKVPAWLWVLASIALVLAIGIVGYIVWDSMQSTEETASAPESPSLQPTPAPTESQGSETSSPPAAVETFASPSGNIECTIDADRARCVIASFDYTPPERPEDCQMDNWGSVVVANGEGAGFSCREAPASSGPARVLGYGESISASGMTCTSAEDGMTCTADDTGVGFTMRRASVDFLGD</sequence>
<name>A0A7T3ZY09_9MICO</name>
<feature type="compositionally biased region" description="Pro residues" evidence="1">
    <location>
        <begin position="1"/>
        <end position="11"/>
    </location>
</feature>
<evidence type="ECO:0000256" key="1">
    <source>
        <dbReference type="SAM" id="MobiDB-lite"/>
    </source>
</evidence>
<reference evidence="3 4" key="1">
    <citation type="submission" date="2020-12" db="EMBL/GenBank/DDBJ databases">
        <title>FDA dAtabase for Regulatory Grade micrObial Sequences (FDA-ARGOS): Supporting development and validation of Infectious Disease Dx tests.</title>
        <authorList>
            <person name="Sproer C."/>
            <person name="Gronow S."/>
            <person name="Severitt S."/>
            <person name="Schroder I."/>
            <person name="Tallon L."/>
            <person name="Sadzewicz L."/>
            <person name="Zhao X."/>
            <person name="Boylan J."/>
            <person name="Ott S."/>
            <person name="Bowen H."/>
            <person name="Vavikolanu K."/>
            <person name="Mehta A."/>
            <person name="Aluvathingal J."/>
            <person name="Nadendla S."/>
            <person name="Lowell S."/>
            <person name="Myers T."/>
            <person name="Yan Y."/>
            <person name="Sichtig H."/>
        </authorList>
    </citation>
    <scope>NUCLEOTIDE SEQUENCE [LARGE SCALE GENOMIC DNA]</scope>
    <source>
        <strain evidence="3 4">FDAARGOS_990</strain>
    </source>
</reference>
<protein>
    <submittedName>
        <fullName evidence="3">Uncharacterized protein</fullName>
    </submittedName>
</protein>
<feature type="compositionally biased region" description="Polar residues" evidence="1">
    <location>
        <begin position="252"/>
        <end position="279"/>
    </location>
</feature>
<dbReference type="EMBL" id="CP065989">
    <property type="protein sequence ID" value="QQB13796.1"/>
    <property type="molecule type" value="Genomic_DNA"/>
</dbReference>
<accession>A0A7T3ZY09</accession>
<feature type="region of interest" description="Disordered" evidence="1">
    <location>
        <begin position="252"/>
        <end position="288"/>
    </location>
</feature>
<evidence type="ECO:0000313" key="3">
    <source>
        <dbReference type="EMBL" id="QQB13796.1"/>
    </source>
</evidence>
<proteinExistence type="predicted"/>
<feature type="compositionally biased region" description="Low complexity" evidence="1">
    <location>
        <begin position="161"/>
        <end position="175"/>
    </location>
</feature>
<dbReference type="Pfam" id="PF20341">
    <property type="entry name" value="DUF6636"/>
    <property type="match status" value="1"/>
</dbReference>
<feature type="transmembrane region" description="Helical" evidence="2">
    <location>
        <begin position="222"/>
        <end position="244"/>
    </location>
</feature>
<feature type="region of interest" description="Disordered" evidence="1">
    <location>
        <begin position="1"/>
        <end position="25"/>
    </location>
</feature>
<feature type="region of interest" description="Disordered" evidence="1">
    <location>
        <begin position="81"/>
        <end position="213"/>
    </location>
</feature>
<dbReference type="Proteomes" id="UP000595374">
    <property type="component" value="Chromosome"/>
</dbReference>
<keyword evidence="2" id="KW-1133">Transmembrane helix</keyword>
<keyword evidence="2" id="KW-0472">Membrane</keyword>
<evidence type="ECO:0000256" key="2">
    <source>
        <dbReference type="SAM" id="Phobius"/>
    </source>
</evidence>
<organism evidence="3 4">
    <name type="scientific">Brevibacterium casei</name>
    <dbReference type="NCBI Taxonomy" id="33889"/>
    <lineage>
        <taxon>Bacteria</taxon>
        <taxon>Bacillati</taxon>
        <taxon>Actinomycetota</taxon>
        <taxon>Actinomycetes</taxon>
        <taxon>Micrococcales</taxon>
        <taxon>Brevibacteriaceae</taxon>
        <taxon>Brevibacterium</taxon>
    </lineage>
</organism>
<dbReference type="RefSeq" id="WP_198498956.1">
    <property type="nucleotide sequence ID" value="NZ_CP065989.1"/>
</dbReference>
<dbReference type="AlphaFoldDB" id="A0A7T3ZY09"/>
<gene>
    <name evidence="3" type="ORF">I6H47_13520</name>
</gene>
<feature type="compositionally biased region" description="Gly residues" evidence="1">
    <location>
        <begin position="176"/>
        <end position="209"/>
    </location>
</feature>